<evidence type="ECO:0000313" key="2">
    <source>
        <dbReference type="Proteomes" id="UP000231693"/>
    </source>
</evidence>
<dbReference type="SUPFAM" id="SSF50475">
    <property type="entry name" value="FMN-binding split barrel"/>
    <property type="match status" value="1"/>
</dbReference>
<dbReference type="InterPro" id="IPR012349">
    <property type="entry name" value="Split_barrel_FMN-bd"/>
</dbReference>
<accession>A0A2M9D001</accession>
<dbReference type="AlphaFoldDB" id="A0A2M9D001"/>
<protein>
    <submittedName>
        <fullName evidence="1">Nitroimidazol reductase NimA-like FMN-containing flavoprotein (Pyridoxamine 5'-phosphate oxidase superfamily)</fullName>
    </submittedName>
</protein>
<dbReference type="OrthoDB" id="7062584at2"/>
<evidence type="ECO:0000313" key="1">
    <source>
        <dbReference type="EMBL" id="PJJ77512.1"/>
    </source>
</evidence>
<dbReference type="RefSeq" id="WP_100421884.1">
    <property type="nucleotide sequence ID" value="NZ_BOOX01000003.1"/>
</dbReference>
<keyword evidence="2" id="KW-1185">Reference proteome</keyword>
<dbReference type="Proteomes" id="UP000231693">
    <property type="component" value="Unassembled WGS sequence"/>
</dbReference>
<comment type="caution">
    <text evidence="1">The sequence shown here is derived from an EMBL/GenBank/DDBJ whole genome shotgun (WGS) entry which is preliminary data.</text>
</comment>
<organism evidence="1 2">
    <name type="scientific">Sediminihabitans luteus</name>
    <dbReference type="NCBI Taxonomy" id="1138585"/>
    <lineage>
        <taxon>Bacteria</taxon>
        <taxon>Bacillati</taxon>
        <taxon>Actinomycetota</taxon>
        <taxon>Actinomycetes</taxon>
        <taxon>Micrococcales</taxon>
        <taxon>Cellulomonadaceae</taxon>
        <taxon>Sediminihabitans</taxon>
    </lineage>
</organism>
<dbReference type="Pfam" id="PF12900">
    <property type="entry name" value="Pyridox_ox_2"/>
    <property type="match status" value="1"/>
</dbReference>
<sequence>MTARETEPFELDEAECLRLLASQPVVRLAVSVAGEVDLFPVNHVVDGRDVLFTTAPGSKLVELTVHARVVLESDGWDDAEAWSVVVKGVASVLPEAEVARAETLGLESWSATPKPVWVRVTPTRVTGRRFARTDGGRA</sequence>
<dbReference type="Gene3D" id="2.30.110.10">
    <property type="entry name" value="Electron Transport, Fmn-binding Protein, Chain A"/>
    <property type="match status" value="1"/>
</dbReference>
<dbReference type="EMBL" id="PGFE01000001">
    <property type="protein sequence ID" value="PJJ77512.1"/>
    <property type="molecule type" value="Genomic_DNA"/>
</dbReference>
<proteinExistence type="predicted"/>
<gene>
    <name evidence="1" type="ORF">CLV28_0733</name>
</gene>
<dbReference type="InterPro" id="IPR024747">
    <property type="entry name" value="Pyridox_Oxase-rel"/>
</dbReference>
<reference evidence="1 2" key="1">
    <citation type="submission" date="2017-11" db="EMBL/GenBank/DDBJ databases">
        <title>Genomic Encyclopedia of Archaeal and Bacterial Type Strains, Phase II (KMG-II): From Individual Species to Whole Genera.</title>
        <authorList>
            <person name="Goeker M."/>
        </authorList>
    </citation>
    <scope>NUCLEOTIDE SEQUENCE [LARGE SCALE GENOMIC DNA]</scope>
    <source>
        <strain evidence="1 2">DSM 25478</strain>
    </source>
</reference>
<name>A0A2M9D001_9CELL</name>